<gene>
    <name evidence="3" type="ORF">B296_00052024</name>
</gene>
<accession>A0A426XUW0</accession>
<reference evidence="3 4" key="1">
    <citation type="journal article" date="2014" name="Agronomy (Basel)">
        <title>A Draft Genome Sequence for Ensete ventricosum, the Drought-Tolerant Tree Against Hunger.</title>
        <authorList>
            <person name="Harrison J."/>
            <person name="Moore K.A."/>
            <person name="Paszkiewicz K."/>
            <person name="Jones T."/>
            <person name="Grant M."/>
            <person name="Ambacheew D."/>
            <person name="Muzemil S."/>
            <person name="Studholme D.J."/>
        </authorList>
    </citation>
    <scope>NUCLEOTIDE SEQUENCE [LARGE SCALE GENOMIC DNA]</scope>
</reference>
<evidence type="ECO:0000313" key="3">
    <source>
        <dbReference type="EMBL" id="RRT43255.1"/>
    </source>
</evidence>
<organism evidence="3 4">
    <name type="scientific">Ensete ventricosum</name>
    <name type="common">Abyssinian banana</name>
    <name type="synonym">Musa ensete</name>
    <dbReference type="NCBI Taxonomy" id="4639"/>
    <lineage>
        <taxon>Eukaryota</taxon>
        <taxon>Viridiplantae</taxon>
        <taxon>Streptophyta</taxon>
        <taxon>Embryophyta</taxon>
        <taxon>Tracheophyta</taxon>
        <taxon>Spermatophyta</taxon>
        <taxon>Magnoliopsida</taxon>
        <taxon>Liliopsida</taxon>
        <taxon>Zingiberales</taxon>
        <taxon>Musaceae</taxon>
        <taxon>Ensete</taxon>
    </lineage>
</organism>
<sequence length="270" mass="30916">MVSRGWYRRLPLAFIHSFDQFTREFEANFLASTRPKPTAASLLGMRQKEDEPLGLYLAQFTREIEAITDAHPSLVIQAFMVGIRPSSLFWSLMERTPTIVPEMLQRANQYVIAEALVAEKREDQKCPQAESSRGSPPTPSRKRIERAGQTISRIREKGLLKAHNPMRNVGRDCGRYCRFHWDYGHDTKECYDLKNQIEDLIRWGHLNRFIRRSREPSLCPKGLVEKQIDVIVGGPAASDDSSSARKAYACVEVQKRPHGQSNPEITFESE</sequence>
<comment type="caution">
    <text evidence="3">The sequence shown here is derived from an EMBL/GenBank/DDBJ whole genome shotgun (WGS) entry which is preliminary data.</text>
</comment>
<dbReference type="InterPro" id="IPR005162">
    <property type="entry name" value="Retrotrans_gag_dom"/>
</dbReference>
<protein>
    <recommendedName>
        <fullName evidence="2">Retrotransposon gag domain-containing protein</fullName>
    </recommendedName>
</protein>
<dbReference type="Proteomes" id="UP000287651">
    <property type="component" value="Unassembled WGS sequence"/>
</dbReference>
<feature type="region of interest" description="Disordered" evidence="1">
    <location>
        <begin position="122"/>
        <end position="144"/>
    </location>
</feature>
<dbReference type="AlphaFoldDB" id="A0A426XUW0"/>
<feature type="non-terminal residue" evidence="3">
    <location>
        <position position="270"/>
    </location>
</feature>
<evidence type="ECO:0000256" key="1">
    <source>
        <dbReference type="SAM" id="MobiDB-lite"/>
    </source>
</evidence>
<dbReference type="PANTHER" id="PTHR33223">
    <property type="entry name" value="CCHC-TYPE DOMAIN-CONTAINING PROTEIN"/>
    <property type="match status" value="1"/>
</dbReference>
<dbReference type="PANTHER" id="PTHR33223:SF10">
    <property type="entry name" value="AMINOTRANSFERASE-LIKE PLANT MOBILE DOMAIN-CONTAINING PROTEIN"/>
    <property type="match status" value="1"/>
</dbReference>
<dbReference type="Pfam" id="PF03732">
    <property type="entry name" value="Retrotrans_gag"/>
    <property type="match status" value="1"/>
</dbReference>
<proteinExistence type="predicted"/>
<feature type="domain" description="Retrotransposon gag" evidence="2">
    <location>
        <begin position="5"/>
        <end position="84"/>
    </location>
</feature>
<evidence type="ECO:0000313" key="4">
    <source>
        <dbReference type="Proteomes" id="UP000287651"/>
    </source>
</evidence>
<name>A0A426XUW0_ENSVE</name>
<dbReference type="EMBL" id="AMZH03017275">
    <property type="protein sequence ID" value="RRT43255.1"/>
    <property type="molecule type" value="Genomic_DNA"/>
</dbReference>
<evidence type="ECO:0000259" key="2">
    <source>
        <dbReference type="Pfam" id="PF03732"/>
    </source>
</evidence>